<dbReference type="AlphaFoldDB" id="A0A142V9B2"/>
<dbReference type="Proteomes" id="UP000249146">
    <property type="component" value="Unassembled WGS sequence"/>
</dbReference>
<dbReference type="SUPFAM" id="SSF109755">
    <property type="entry name" value="PhoU-like"/>
    <property type="match status" value="1"/>
</dbReference>
<comment type="subcellular location">
    <subcellularLocation>
        <location evidence="1 7">Cytoplasm</location>
    </subcellularLocation>
</comment>
<dbReference type="PIRSF" id="PIRSF003107">
    <property type="entry name" value="PhoU"/>
    <property type="match status" value="1"/>
</dbReference>
<evidence type="ECO:0000259" key="8">
    <source>
        <dbReference type="Pfam" id="PF01895"/>
    </source>
</evidence>
<gene>
    <name evidence="12" type="ORF">C1G86_0179</name>
    <name evidence="11" type="ORF">C1G87_0195</name>
    <name evidence="10" type="ORF">CVH13_00605</name>
    <name evidence="9" type="ORF">Dm11a5_0105</name>
</gene>
<dbReference type="Gene3D" id="1.20.58.220">
    <property type="entry name" value="Phosphate transport system protein phou homolog 2, domain 2"/>
    <property type="match status" value="1"/>
</dbReference>
<protein>
    <recommendedName>
        <fullName evidence="7">Phosphate-specific transport system accessory protein PhoU</fullName>
    </recommendedName>
</protein>
<dbReference type="PATRIC" id="fig|61435.13.peg.143"/>
<dbReference type="InterPro" id="IPR028366">
    <property type="entry name" value="PhoU"/>
</dbReference>
<dbReference type="GO" id="GO:0045936">
    <property type="term" value="P:negative regulation of phosphate metabolic process"/>
    <property type="evidence" value="ECO:0007669"/>
    <property type="project" value="InterPro"/>
</dbReference>
<evidence type="ECO:0000256" key="1">
    <source>
        <dbReference type="ARBA" id="ARBA00004496"/>
    </source>
</evidence>
<dbReference type="FunFam" id="1.20.58.220:FF:000004">
    <property type="entry name" value="Phosphate-specific transport system accessory protein PhoU"/>
    <property type="match status" value="1"/>
</dbReference>
<dbReference type="EMBL" id="PHFD01000123">
    <property type="protein sequence ID" value="PKH47331.1"/>
    <property type="molecule type" value="Genomic_DNA"/>
</dbReference>
<evidence type="ECO:0000313" key="12">
    <source>
        <dbReference type="EMBL" id="RAL70614.1"/>
    </source>
</evidence>
<dbReference type="Pfam" id="PF01895">
    <property type="entry name" value="PhoU"/>
    <property type="match status" value="2"/>
</dbReference>
<dbReference type="InterPro" id="IPR026022">
    <property type="entry name" value="PhoU_dom"/>
</dbReference>
<organism evidence="9 13">
    <name type="scientific">Dehalococcoides mccartyi</name>
    <dbReference type="NCBI Taxonomy" id="61435"/>
    <lineage>
        <taxon>Bacteria</taxon>
        <taxon>Bacillati</taxon>
        <taxon>Chloroflexota</taxon>
        <taxon>Dehalococcoidia</taxon>
        <taxon>Dehalococcoidales</taxon>
        <taxon>Dehalococcoidaceae</taxon>
        <taxon>Dehalococcoides</taxon>
    </lineage>
</organism>
<dbReference type="OMA" id="WKHGIET"/>
<keyword evidence="6 7" id="KW-0592">Phosphate transport</keyword>
<dbReference type="GO" id="GO:0006817">
    <property type="term" value="P:phosphate ion transport"/>
    <property type="evidence" value="ECO:0007669"/>
    <property type="project" value="UniProtKB-KW"/>
</dbReference>
<reference evidence="15 16" key="3">
    <citation type="submission" date="2018-05" db="EMBL/GenBank/DDBJ databases">
        <title>Draft genome sequences of Dehalococcoides mccartyi strains RC and KS.</title>
        <authorList>
            <person name="Higgins S.A."/>
            <person name="Padilla-Crespo E."/>
            <person name="Loeffler F.E."/>
        </authorList>
    </citation>
    <scope>NUCLEOTIDE SEQUENCE [LARGE SCALE GENOMIC DNA]</scope>
    <source>
        <strain evidence="12 15">KS</strain>
        <strain evidence="11 16">RC</strain>
    </source>
</reference>
<keyword evidence="4 7" id="KW-0813">Transport</keyword>
<evidence type="ECO:0000313" key="11">
    <source>
        <dbReference type="EMBL" id="RAL69844.1"/>
    </source>
</evidence>
<dbReference type="EMBL" id="CP011127">
    <property type="protein sequence ID" value="AMU85937.1"/>
    <property type="molecule type" value="Genomic_DNA"/>
</dbReference>
<evidence type="ECO:0000313" key="13">
    <source>
        <dbReference type="Proteomes" id="UP000076394"/>
    </source>
</evidence>
<comment type="similarity">
    <text evidence="2 7">Belongs to the PhoU family.</text>
</comment>
<evidence type="ECO:0000313" key="10">
    <source>
        <dbReference type="EMBL" id="PKH47331.1"/>
    </source>
</evidence>
<dbReference type="GO" id="GO:0030643">
    <property type="term" value="P:intracellular phosphate ion homeostasis"/>
    <property type="evidence" value="ECO:0007669"/>
    <property type="project" value="InterPro"/>
</dbReference>
<feature type="domain" description="PhoU" evidence="8">
    <location>
        <begin position="120"/>
        <end position="205"/>
    </location>
</feature>
<reference evidence="10 14" key="2">
    <citation type="journal article" date="2017" name="FEMS Microbiol. Ecol.">
        <title>Reconstructed genomes of novel Dehalococcoides mccartyi strains from 1,2,3,4-tetrachlorodibenzo-p-dioxin-dechlorinating enrichment cultures reveal divergent reductive dehalogenase gene profiles.</title>
        <authorList>
            <person name="Dam H.T."/>
            <person name="Vollmers J."/>
            <person name="Kaster A.K."/>
            <person name="Haggblom M.M."/>
        </authorList>
    </citation>
    <scope>NUCLEOTIDE SEQUENCE [LARGE SCALE GENOMIC DNA]</scope>
    <source>
        <strain evidence="10 14">H1-3-2.001</strain>
    </source>
</reference>
<dbReference type="GO" id="GO:0005737">
    <property type="term" value="C:cytoplasm"/>
    <property type="evidence" value="ECO:0007669"/>
    <property type="project" value="UniProtKB-SubCell"/>
</dbReference>
<dbReference type="OrthoDB" id="9814256at2"/>
<name>A0A142V9B2_9CHLR</name>
<sequence>MPRMGFDRHLKELENDLLLLGSMVGKAIDRSTQAMKERDIALAKQVIEEDKLINCKRFEIEEKSIELMATQQPMARDLRIIVAVLNMIVDLERIGDHAAGNAKIVLMLGEEPPLKPLVDIPRMAVKTQEMLNRALGAFINRDSAEAINVINDDDEVDNLYDQVFRELLVFMAEDPHTISRATRLIWAAHNLERSADRVTNICERVLFVITGKSEELGSSNY</sequence>
<dbReference type="NCBIfam" id="TIGR02135">
    <property type="entry name" value="phoU_full"/>
    <property type="match status" value="1"/>
</dbReference>
<feature type="domain" description="PhoU" evidence="8">
    <location>
        <begin position="19"/>
        <end position="104"/>
    </location>
</feature>
<dbReference type="Proteomes" id="UP000233649">
    <property type="component" value="Unassembled WGS sequence"/>
</dbReference>
<evidence type="ECO:0000313" key="16">
    <source>
        <dbReference type="Proteomes" id="UP000249146"/>
    </source>
</evidence>
<dbReference type="EMBL" id="QGLD01000008">
    <property type="protein sequence ID" value="RAL70614.1"/>
    <property type="molecule type" value="Genomic_DNA"/>
</dbReference>
<proteinExistence type="inferred from homology"/>
<dbReference type="EMBL" id="QGLC01000008">
    <property type="protein sequence ID" value="RAL69844.1"/>
    <property type="molecule type" value="Genomic_DNA"/>
</dbReference>
<reference evidence="9 13" key="1">
    <citation type="submission" date="2015-03" db="EMBL/GenBank/DDBJ databases">
        <title>Genomic characterization of Dehalococcoides mccartyi strain 11a5, an unusal plasmid-containing chloroethene dechlorinator.</title>
        <authorList>
            <person name="Zhao S."/>
            <person name="Ding C."/>
            <person name="He J."/>
        </authorList>
    </citation>
    <scope>NUCLEOTIDE SEQUENCE [LARGE SCALE GENOMIC DNA]</scope>
    <source>
        <strain evidence="9 13">11a5</strain>
    </source>
</reference>
<accession>A0A142V9B2</accession>
<dbReference type="PANTHER" id="PTHR42930:SF3">
    <property type="entry name" value="PHOSPHATE-SPECIFIC TRANSPORT SYSTEM ACCESSORY PROTEIN PHOU"/>
    <property type="match status" value="1"/>
</dbReference>
<evidence type="ECO:0000313" key="14">
    <source>
        <dbReference type="Proteomes" id="UP000233649"/>
    </source>
</evidence>
<evidence type="ECO:0000256" key="2">
    <source>
        <dbReference type="ARBA" id="ARBA00008107"/>
    </source>
</evidence>
<evidence type="ECO:0000313" key="9">
    <source>
        <dbReference type="EMBL" id="AMU85937.1"/>
    </source>
</evidence>
<dbReference type="Proteomes" id="UP000248786">
    <property type="component" value="Unassembled WGS sequence"/>
</dbReference>
<dbReference type="RefSeq" id="WP_011308776.1">
    <property type="nucleotide sequence ID" value="NZ_AP024514.1"/>
</dbReference>
<evidence type="ECO:0000256" key="4">
    <source>
        <dbReference type="ARBA" id="ARBA00022448"/>
    </source>
</evidence>
<evidence type="ECO:0000256" key="5">
    <source>
        <dbReference type="ARBA" id="ARBA00022490"/>
    </source>
</evidence>
<evidence type="ECO:0000256" key="3">
    <source>
        <dbReference type="ARBA" id="ARBA00011738"/>
    </source>
</evidence>
<evidence type="ECO:0000313" key="15">
    <source>
        <dbReference type="Proteomes" id="UP000248786"/>
    </source>
</evidence>
<evidence type="ECO:0000256" key="6">
    <source>
        <dbReference type="ARBA" id="ARBA00022592"/>
    </source>
</evidence>
<keyword evidence="5 7" id="KW-0963">Cytoplasm</keyword>
<dbReference type="PANTHER" id="PTHR42930">
    <property type="entry name" value="PHOSPHATE-SPECIFIC TRANSPORT SYSTEM ACCESSORY PROTEIN PHOU"/>
    <property type="match status" value="1"/>
</dbReference>
<evidence type="ECO:0000256" key="7">
    <source>
        <dbReference type="PIRNR" id="PIRNR003107"/>
    </source>
</evidence>
<comment type="subunit">
    <text evidence="3 7">Homodimer.</text>
</comment>
<comment type="function">
    <text evidence="7">Plays a role in the regulation of phosphate uptake.</text>
</comment>
<dbReference type="Proteomes" id="UP000076394">
    <property type="component" value="Chromosome"/>
</dbReference>
<dbReference type="InterPro" id="IPR038078">
    <property type="entry name" value="PhoU-like_sf"/>
</dbReference>